<comment type="subcellular location">
    <subcellularLocation>
        <location evidence="1">Membrane</location>
        <topology evidence="1">Single-pass membrane protein</topology>
    </subcellularLocation>
</comment>
<evidence type="ECO:0000256" key="2">
    <source>
        <dbReference type="ARBA" id="ARBA00022692"/>
    </source>
</evidence>
<dbReference type="PROSITE" id="PS51212">
    <property type="entry name" value="WSC"/>
    <property type="match status" value="1"/>
</dbReference>
<name>A0A1S7UID6_ROSNE</name>
<evidence type="ECO:0000256" key="5">
    <source>
        <dbReference type="ARBA" id="ARBA00023136"/>
    </source>
</evidence>
<organism evidence="11">
    <name type="scientific">Rosellinia necatrix</name>
    <name type="common">White root-rot fungus</name>
    <dbReference type="NCBI Taxonomy" id="77044"/>
    <lineage>
        <taxon>Eukaryota</taxon>
        <taxon>Fungi</taxon>
        <taxon>Dikarya</taxon>
        <taxon>Ascomycota</taxon>
        <taxon>Pezizomycotina</taxon>
        <taxon>Sordariomycetes</taxon>
        <taxon>Xylariomycetidae</taxon>
        <taxon>Xylariales</taxon>
        <taxon>Xylariaceae</taxon>
        <taxon>Rosellinia</taxon>
    </lineage>
</organism>
<feature type="region of interest" description="Disordered" evidence="7">
    <location>
        <begin position="117"/>
        <end position="177"/>
    </location>
</feature>
<reference evidence="11" key="1">
    <citation type="submission" date="2016-03" db="EMBL/GenBank/DDBJ databases">
        <title>Draft genome sequence of Rosellinia necatrix.</title>
        <authorList>
            <person name="Kanematsu S."/>
        </authorList>
    </citation>
    <scope>NUCLEOTIDE SEQUENCE [LARGE SCALE GENOMIC DNA]</scope>
    <source>
        <strain evidence="11">W97</strain>
    </source>
</reference>
<feature type="region of interest" description="Disordered" evidence="7">
    <location>
        <begin position="272"/>
        <end position="297"/>
    </location>
</feature>
<keyword evidence="4 8" id="KW-1133">Transmembrane helix</keyword>
<evidence type="ECO:0000256" key="8">
    <source>
        <dbReference type="SAM" id="Phobius"/>
    </source>
</evidence>
<evidence type="ECO:0000256" key="4">
    <source>
        <dbReference type="ARBA" id="ARBA00022989"/>
    </source>
</evidence>
<dbReference type="SMART" id="SM00321">
    <property type="entry name" value="WSC"/>
    <property type="match status" value="1"/>
</dbReference>
<dbReference type="CDD" id="cd12087">
    <property type="entry name" value="TM_EGFR-like"/>
    <property type="match status" value="1"/>
</dbReference>
<evidence type="ECO:0000313" key="12">
    <source>
        <dbReference type="Proteomes" id="UP000054516"/>
    </source>
</evidence>
<dbReference type="PANTHER" id="PTHR24269">
    <property type="entry name" value="KREMEN PROTEIN"/>
    <property type="match status" value="1"/>
</dbReference>
<dbReference type="AlphaFoldDB" id="A0A1S7UID6"/>
<keyword evidence="6" id="KW-0325">Glycoprotein</keyword>
<dbReference type="InterPro" id="IPR002889">
    <property type="entry name" value="WSC_carb-bd"/>
</dbReference>
<dbReference type="STRING" id="77044.A0A1S7UID6"/>
<dbReference type="GO" id="GO:0005886">
    <property type="term" value="C:plasma membrane"/>
    <property type="evidence" value="ECO:0007669"/>
    <property type="project" value="TreeGrafter"/>
</dbReference>
<protein>
    <submittedName>
        <fullName evidence="11">Putative cell wall integrity and stress response component</fullName>
    </submittedName>
</protein>
<dbReference type="InterPro" id="IPR051836">
    <property type="entry name" value="Kremen_rcpt"/>
</dbReference>
<keyword evidence="2 8" id="KW-0812">Transmembrane</keyword>
<sequence length="339" mass="36049">MAHWWYTTSFLALVALVIGPQLVQTLDMEYCADINTAATALNTSIYQSNGLCHDYCVEKTFAFAIVQDKACWCSDYAPTKSSQVDTGECSDPCPGWKYETCGASGLYGYIQLDTMPSGTADGGSTSSPTEQTSTSVQTSSTVTSVVHSTTTRTSSTPLETSTKMSSTTSATPTTSVKTVTAGGTVSLETVTVTPTAAAGSGDNMSSSGGLSTGATAGIAIGVIAIVAILAGIAAFFYLQRKRRQREEEIASRSDSRFSGSAGIMSTPTTTMASVWDGENTSTGRRSSRLMPHDPRMDPFATNIYSRFDNKSRESINTLQDNQDYSRKVLRTTNPDPPDQ</sequence>
<dbReference type="EMBL" id="DF977446">
    <property type="protein sequence ID" value="GAP82657.1"/>
    <property type="molecule type" value="Genomic_DNA"/>
</dbReference>
<gene>
    <name evidence="11" type="ORF">SAMD00023353_0101910</name>
</gene>
<proteinExistence type="predicted"/>
<dbReference type="Proteomes" id="UP000054516">
    <property type="component" value="Unassembled WGS sequence"/>
</dbReference>
<feature type="domain" description="WSC" evidence="10">
    <location>
        <begin position="25"/>
        <end position="113"/>
    </location>
</feature>
<accession>A0A1S7UID6</accession>
<dbReference type="PANTHER" id="PTHR24269:SF16">
    <property type="entry name" value="PROTEIN SLG1"/>
    <property type="match status" value="1"/>
</dbReference>
<feature type="chain" id="PRO_5012706986" evidence="9">
    <location>
        <begin position="26"/>
        <end position="339"/>
    </location>
</feature>
<feature type="region of interest" description="Disordered" evidence="7">
    <location>
        <begin position="310"/>
        <end position="339"/>
    </location>
</feature>
<evidence type="ECO:0000256" key="9">
    <source>
        <dbReference type="SAM" id="SignalP"/>
    </source>
</evidence>
<evidence type="ECO:0000259" key="10">
    <source>
        <dbReference type="PROSITE" id="PS51212"/>
    </source>
</evidence>
<evidence type="ECO:0000256" key="3">
    <source>
        <dbReference type="ARBA" id="ARBA00022729"/>
    </source>
</evidence>
<dbReference type="Pfam" id="PF01822">
    <property type="entry name" value="WSC"/>
    <property type="match status" value="1"/>
</dbReference>
<dbReference type="OMA" id="QIDPRMD"/>
<feature type="compositionally biased region" description="Polar residues" evidence="7">
    <location>
        <begin position="272"/>
        <end position="284"/>
    </location>
</feature>
<dbReference type="OrthoDB" id="2537459at2759"/>
<keyword evidence="3 9" id="KW-0732">Signal</keyword>
<feature type="transmembrane region" description="Helical" evidence="8">
    <location>
        <begin position="214"/>
        <end position="238"/>
    </location>
</feature>
<feature type="signal peptide" evidence="9">
    <location>
        <begin position="1"/>
        <end position="25"/>
    </location>
</feature>
<feature type="compositionally biased region" description="Low complexity" evidence="7">
    <location>
        <begin position="124"/>
        <end position="177"/>
    </location>
</feature>
<evidence type="ECO:0000256" key="7">
    <source>
        <dbReference type="SAM" id="MobiDB-lite"/>
    </source>
</evidence>
<evidence type="ECO:0000256" key="1">
    <source>
        <dbReference type="ARBA" id="ARBA00004167"/>
    </source>
</evidence>
<evidence type="ECO:0000313" key="11">
    <source>
        <dbReference type="EMBL" id="GAP82657.1"/>
    </source>
</evidence>
<keyword evidence="12" id="KW-1185">Reference proteome</keyword>
<evidence type="ECO:0000256" key="6">
    <source>
        <dbReference type="ARBA" id="ARBA00023180"/>
    </source>
</evidence>
<keyword evidence="5 8" id="KW-0472">Membrane</keyword>